<dbReference type="InterPro" id="IPR050766">
    <property type="entry name" value="Bact_Lucif_Oxidored"/>
</dbReference>
<dbReference type="Gene3D" id="3.20.20.30">
    <property type="entry name" value="Luciferase-like domain"/>
    <property type="match status" value="1"/>
</dbReference>
<proteinExistence type="predicted"/>
<sequence>MATVVAMRFSVLDRAAMAVGEEEGHTLRAVAQHAAHVEDLGFARFLVAEHHAVPGIPGSQPAILASYVASQTARIQVGTAGIMVPNHPPLIIAEQAAMLESLYPGRIIIGLGSSVGFTKPVREALRQTVEAKQRFDSDLAQVRNFLLGDAPITLRPHAGPPLFVLAGFRSALSAAKLGLGVILGGPVETQVEAARVYRENFQGTSPVVISSLNIAVAEDETSARRLLLPEAYAQALSRSTGVFGALDPDPDLSGLTGQQRERLEQMLANTVYGTPAAVEAKLADIAEKLGVEEFLVTGDMPDREGRAHSEELLAGLDLFTR</sequence>
<dbReference type="PANTHER" id="PTHR30137">
    <property type="entry name" value="LUCIFERASE-LIKE MONOOXYGENASE"/>
    <property type="match status" value="1"/>
</dbReference>
<evidence type="ECO:0000259" key="2">
    <source>
        <dbReference type="Pfam" id="PF00296"/>
    </source>
</evidence>
<evidence type="ECO:0000256" key="1">
    <source>
        <dbReference type="ARBA" id="ARBA00007789"/>
    </source>
</evidence>
<dbReference type="SUPFAM" id="SSF51679">
    <property type="entry name" value="Bacterial luciferase-like"/>
    <property type="match status" value="1"/>
</dbReference>
<dbReference type="PANTHER" id="PTHR30137:SF6">
    <property type="entry name" value="LUCIFERASE-LIKE MONOOXYGENASE"/>
    <property type="match status" value="1"/>
</dbReference>
<dbReference type="GO" id="GO:0016705">
    <property type="term" value="F:oxidoreductase activity, acting on paired donors, with incorporation or reduction of molecular oxygen"/>
    <property type="evidence" value="ECO:0007669"/>
    <property type="project" value="InterPro"/>
</dbReference>
<reference evidence="3 4" key="1">
    <citation type="submission" date="2017-05" db="EMBL/GenBank/DDBJ databases">
        <title>Complete genome sequence of Corynebacterium striatum KC-Na-1 isolated from Neophocaena asiaeorientalis in Korea.</title>
        <authorList>
            <person name="Kim J.H."/>
            <person name="Lee K."/>
        </authorList>
    </citation>
    <scope>NUCLEOTIDE SEQUENCE [LARGE SCALE GENOMIC DNA]</scope>
    <source>
        <strain evidence="3 4">KC-Na-01</strain>
    </source>
</reference>
<dbReference type="KEGG" id="cstr:CBE89_03545"/>
<dbReference type="EMBL" id="CP021252">
    <property type="protein sequence ID" value="ART20668.1"/>
    <property type="molecule type" value="Genomic_DNA"/>
</dbReference>
<gene>
    <name evidence="3" type="ORF">CBE89_03545</name>
</gene>
<name>A0A2Z2J6C0_CORST</name>
<dbReference type="InterPro" id="IPR019949">
    <property type="entry name" value="CmoO-like"/>
</dbReference>
<comment type="similarity">
    <text evidence="1">To bacterial alkanal monooxygenase alpha and beta chains.</text>
</comment>
<accession>A0A2Z2J6C0</accession>
<evidence type="ECO:0000313" key="4">
    <source>
        <dbReference type="Proteomes" id="UP000250197"/>
    </source>
</evidence>
<protein>
    <submittedName>
        <fullName evidence="3">LLM class flavin-dependent oxidoreductase</fullName>
    </submittedName>
</protein>
<evidence type="ECO:0000313" key="3">
    <source>
        <dbReference type="EMBL" id="ART20668.1"/>
    </source>
</evidence>
<dbReference type="Pfam" id="PF00296">
    <property type="entry name" value="Bac_luciferase"/>
    <property type="match status" value="1"/>
</dbReference>
<dbReference type="NCBIfam" id="TIGR03558">
    <property type="entry name" value="oxido_grp_1"/>
    <property type="match status" value="1"/>
</dbReference>
<dbReference type="GO" id="GO:0005829">
    <property type="term" value="C:cytosol"/>
    <property type="evidence" value="ECO:0007669"/>
    <property type="project" value="TreeGrafter"/>
</dbReference>
<dbReference type="Proteomes" id="UP000250197">
    <property type="component" value="Chromosome"/>
</dbReference>
<organism evidence="3 4">
    <name type="scientific">Corynebacterium striatum</name>
    <dbReference type="NCBI Taxonomy" id="43770"/>
    <lineage>
        <taxon>Bacteria</taxon>
        <taxon>Bacillati</taxon>
        <taxon>Actinomycetota</taxon>
        <taxon>Actinomycetes</taxon>
        <taxon>Mycobacteriales</taxon>
        <taxon>Corynebacteriaceae</taxon>
        <taxon>Corynebacterium</taxon>
    </lineage>
</organism>
<dbReference type="AlphaFoldDB" id="A0A2Z2J6C0"/>
<feature type="domain" description="Luciferase-like" evidence="2">
    <location>
        <begin position="7"/>
        <end position="292"/>
    </location>
</feature>
<dbReference type="InterPro" id="IPR036661">
    <property type="entry name" value="Luciferase-like_sf"/>
</dbReference>
<dbReference type="InterPro" id="IPR011251">
    <property type="entry name" value="Luciferase-like_dom"/>
</dbReference>